<dbReference type="RefSeq" id="WP_246969371.1">
    <property type="nucleotide sequence ID" value="NZ_CP095397.1"/>
</dbReference>
<evidence type="ECO:0000313" key="2">
    <source>
        <dbReference type="Proteomes" id="UP001595821"/>
    </source>
</evidence>
<protein>
    <submittedName>
        <fullName evidence="1">Uncharacterized protein</fullName>
    </submittedName>
</protein>
<name>A0ABD5P163_9EURY</name>
<dbReference type="EMBL" id="JBHSDJ010000111">
    <property type="protein sequence ID" value="MFC4248027.1"/>
    <property type="molecule type" value="Genomic_DNA"/>
</dbReference>
<comment type="caution">
    <text evidence="1">The sequence shown here is derived from an EMBL/GenBank/DDBJ whole genome shotgun (WGS) entry which is preliminary data.</text>
</comment>
<reference evidence="1 2" key="1">
    <citation type="journal article" date="2014" name="Int. J. Syst. Evol. Microbiol.">
        <title>Complete genome sequence of Corynebacterium casei LMG S-19264T (=DSM 44701T), isolated from a smear-ripened cheese.</title>
        <authorList>
            <consortium name="US DOE Joint Genome Institute (JGI-PGF)"/>
            <person name="Walter F."/>
            <person name="Albersmeier A."/>
            <person name="Kalinowski J."/>
            <person name="Ruckert C."/>
        </authorList>
    </citation>
    <scope>NUCLEOTIDE SEQUENCE [LARGE SCALE GENOMIC DNA]</scope>
    <source>
        <strain evidence="1 2">IBRC-M 10912</strain>
    </source>
</reference>
<gene>
    <name evidence="1" type="ORF">ACFOZ7_13930</name>
</gene>
<dbReference type="GeneID" id="71855385"/>
<sequence>MIEGADVEPIYEGSNGRYYTAWQVDHRLDTGEWRPCLHDLETGRRLVEADGDLVMLVARTVSDCPGWVRIRLDQAGPRVVDARRTVP</sequence>
<dbReference type="AlphaFoldDB" id="A0ABD5P163"/>
<dbReference type="Proteomes" id="UP001595821">
    <property type="component" value="Unassembled WGS sequence"/>
</dbReference>
<evidence type="ECO:0000313" key="1">
    <source>
        <dbReference type="EMBL" id="MFC4248027.1"/>
    </source>
</evidence>
<proteinExistence type="predicted"/>
<organism evidence="1 2">
    <name type="scientific">Natribaculum luteum</name>
    <dbReference type="NCBI Taxonomy" id="1586232"/>
    <lineage>
        <taxon>Archaea</taxon>
        <taxon>Methanobacteriati</taxon>
        <taxon>Methanobacteriota</taxon>
        <taxon>Stenosarchaea group</taxon>
        <taxon>Halobacteria</taxon>
        <taxon>Halobacteriales</taxon>
        <taxon>Natrialbaceae</taxon>
        <taxon>Natribaculum</taxon>
    </lineage>
</organism>
<accession>A0ABD5P163</accession>